<dbReference type="Pfam" id="PF10321">
    <property type="entry name" value="7TM_GPCR_Srt"/>
    <property type="match status" value="1"/>
</dbReference>
<keyword evidence="1" id="KW-1133">Transmembrane helix</keyword>
<feature type="transmembrane region" description="Helical" evidence="1">
    <location>
        <begin position="103"/>
        <end position="128"/>
    </location>
</feature>
<dbReference type="InterPro" id="IPR019425">
    <property type="entry name" value="7TM_GPCR_serpentine_rcpt_Srt"/>
</dbReference>
<reference evidence="2 3" key="1">
    <citation type="submission" date="2020-08" db="EMBL/GenBank/DDBJ databases">
        <authorList>
            <person name="Koutsovoulos G."/>
            <person name="Danchin GJ E."/>
        </authorList>
    </citation>
    <scope>NUCLEOTIDE SEQUENCE [LARGE SCALE GENOMIC DNA]</scope>
</reference>
<gene>
    <name evidence="2" type="ORF">MENT_LOCUS23086</name>
</gene>
<protein>
    <submittedName>
        <fullName evidence="2">Uncharacterized protein</fullName>
    </submittedName>
</protein>
<dbReference type="Proteomes" id="UP000580250">
    <property type="component" value="Unassembled WGS sequence"/>
</dbReference>
<evidence type="ECO:0000313" key="3">
    <source>
        <dbReference type="Proteomes" id="UP000580250"/>
    </source>
</evidence>
<sequence length="393" mass="45996">MEDLLWNRDEFDRAYNCTGINVDDIPFEKRSYPIPAIICIVLGCIYYPLYFPCLYSFWKNRTKNPCYILLIYLSILDILYLWEPSFAYGIFSLNGVVYCSSPFLTYFVGCCALFLWAAECCADLILGINRCLEMAFPKIGKILFHNNRVYIWITLCNLYGLYWLLFRHPYIFNGMSFGSSFDPLSGYKPFRMELFNEDLFLFTIHNTILAIGSPILYLFFSICVFFKGRVLIDNVSKEEKMVFIQVFTVSMLNTTAGLAYAYNMHNSNHGILSLMIAHFSWLHIHGKYFIDIHMSVFKFEFRLILNKSAFIFKHSIRFVYFFSEPLASEYRNFLVTEILVTTIFLKFNHQFFWNFGTSGILVTMSKDGILGTEILVTNRNFGHQTRKINLVTN</sequence>
<proteinExistence type="predicted"/>
<feature type="transmembrane region" description="Helical" evidence="1">
    <location>
        <begin position="32"/>
        <end position="55"/>
    </location>
</feature>
<dbReference type="EMBL" id="CAJEWN010000187">
    <property type="protein sequence ID" value="CAD2171585.1"/>
    <property type="molecule type" value="Genomic_DNA"/>
</dbReference>
<dbReference type="PANTHER" id="PTHR23021:SF11">
    <property type="entry name" value="SERPENTINE RECEPTOR, CLASS T"/>
    <property type="match status" value="1"/>
</dbReference>
<comment type="caution">
    <text evidence="2">The sequence shown here is derived from an EMBL/GenBank/DDBJ whole genome shotgun (WGS) entry which is preliminary data.</text>
</comment>
<dbReference type="AlphaFoldDB" id="A0A6V7V9F7"/>
<evidence type="ECO:0000256" key="1">
    <source>
        <dbReference type="SAM" id="Phobius"/>
    </source>
</evidence>
<keyword evidence="1" id="KW-0812">Transmembrane</keyword>
<feature type="transmembrane region" description="Helical" evidence="1">
    <location>
        <begin position="241"/>
        <end position="263"/>
    </location>
</feature>
<keyword evidence="1" id="KW-0472">Membrane</keyword>
<dbReference type="SUPFAM" id="SSF81321">
    <property type="entry name" value="Family A G protein-coupled receptor-like"/>
    <property type="match status" value="1"/>
</dbReference>
<evidence type="ECO:0000313" key="2">
    <source>
        <dbReference type="EMBL" id="CAD2171585.1"/>
    </source>
</evidence>
<feature type="transmembrane region" description="Helical" evidence="1">
    <location>
        <begin position="199"/>
        <end position="220"/>
    </location>
</feature>
<feature type="transmembrane region" description="Helical" evidence="1">
    <location>
        <begin position="67"/>
        <end position="91"/>
    </location>
</feature>
<feature type="transmembrane region" description="Helical" evidence="1">
    <location>
        <begin position="149"/>
        <end position="166"/>
    </location>
</feature>
<dbReference type="PANTHER" id="PTHR23021">
    <property type="entry name" value="SERPENTINE RECEPTOR, CLASS T"/>
    <property type="match status" value="1"/>
</dbReference>
<accession>A0A6V7V9F7</accession>
<name>A0A6V7V9F7_MELEN</name>
<organism evidence="2 3">
    <name type="scientific">Meloidogyne enterolobii</name>
    <name type="common">Root-knot nematode worm</name>
    <name type="synonym">Meloidogyne mayaguensis</name>
    <dbReference type="NCBI Taxonomy" id="390850"/>
    <lineage>
        <taxon>Eukaryota</taxon>
        <taxon>Metazoa</taxon>
        <taxon>Ecdysozoa</taxon>
        <taxon>Nematoda</taxon>
        <taxon>Chromadorea</taxon>
        <taxon>Rhabditida</taxon>
        <taxon>Tylenchina</taxon>
        <taxon>Tylenchomorpha</taxon>
        <taxon>Tylenchoidea</taxon>
        <taxon>Meloidogynidae</taxon>
        <taxon>Meloidogyninae</taxon>
        <taxon>Meloidogyne</taxon>
    </lineage>
</organism>